<name>A0A953LGB1_SYMTR</name>
<gene>
    <name evidence="2" type="ORF">CWE10_07665</name>
</gene>
<feature type="region of interest" description="Disordered" evidence="1">
    <location>
        <begin position="1"/>
        <end position="37"/>
    </location>
</feature>
<evidence type="ECO:0000313" key="2">
    <source>
        <dbReference type="EMBL" id="MBY6276083.1"/>
    </source>
</evidence>
<evidence type="ECO:0000313" key="3">
    <source>
        <dbReference type="Proteomes" id="UP000732377"/>
    </source>
</evidence>
<dbReference type="EMBL" id="PIUK01000057">
    <property type="protein sequence ID" value="MBY6276083.1"/>
    <property type="molecule type" value="Genomic_DNA"/>
</dbReference>
<comment type="caution">
    <text evidence="2">The sequence shown here is derived from an EMBL/GenBank/DDBJ whole genome shotgun (WGS) entry which is preliminary data.</text>
</comment>
<dbReference type="Proteomes" id="UP000732377">
    <property type="component" value="Unassembled WGS sequence"/>
</dbReference>
<reference evidence="2" key="1">
    <citation type="submission" date="2017-11" db="EMBL/GenBank/DDBJ databases">
        <title>Three new genomes from thermophilic consortium.</title>
        <authorList>
            <person name="Quaggio R."/>
            <person name="Amgarten D."/>
            <person name="Setubal J.C."/>
        </authorList>
    </citation>
    <scope>NUCLEOTIDE SEQUENCE</scope>
    <source>
        <strain evidence="2">ZCTH01-B2</strain>
    </source>
</reference>
<dbReference type="Pfam" id="PF14097">
    <property type="entry name" value="SpoVAE"/>
    <property type="match status" value="1"/>
</dbReference>
<dbReference type="AlphaFoldDB" id="A0A953LGB1"/>
<evidence type="ECO:0000256" key="1">
    <source>
        <dbReference type="SAM" id="MobiDB-lite"/>
    </source>
</evidence>
<dbReference type="InterPro" id="IPR025914">
    <property type="entry name" value="SpoVAE"/>
</dbReference>
<accession>A0A953LGB1</accession>
<protein>
    <submittedName>
        <fullName evidence="2">Stage V sporulation protein AE</fullName>
    </submittedName>
</protein>
<proteinExistence type="predicted"/>
<sequence>MLGVRGPSKAAASPTARLADPPPAGPPVHVSDPAPGGIGLKPPVRVILLTDGDSAARRVAENVAQRLGLRCISASAGNPTPLSGPELVALIKQAVHDPVLVMVDDKGYPGTGPGEEALAYICRHPDIRVLGAVAVASNTRARGVEVDVSIDREGRVRDGPVDKDGQPRRRGRLKGDTVDVLNRLSVPIIVGVGDPGKTGGEIDLEAGCEITARAIRQILERS</sequence>
<organism evidence="2 3">
    <name type="scientific">Symbiobacterium thermophilum</name>
    <dbReference type="NCBI Taxonomy" id="2734"/>
    <lineage>
        <taxon>Bacteria</taxon>
        <taxon>Bacillati</taxon>
        <taxon>Bacillota</taxon>
        <taxon>Clostridia</taxon>
        <taxon>Eubacteriales</taxon>
        <taxon>Symbiobacteriaceae</taxon>
        <taxon>Symbiobacterium</taxon>
    </lineage>
</organism>